<protein>
    <recommendedName>
        <fullName evidence="5">DUF5667 domain-containing protein</fullName>
    </recommendedName>
</protein>
<accession>A0A2H0W8L6</accession>
<proteinExistence type="predicted"/>
<evidence type="ECO:0000256" key="1">
    <source>
        <dbReference type="SAM" id="Coils"/>
    </source>
</evidence>
<feature type="coiled-coil region" evidence="1">
    <location>
        <begin position="34"/>
        <end position="95"/>
    </location>
</feature>
<name>A0A2H0W8L6_9BACT</name>
<feature type="signal peptide" evidence="2">
    <location>
        <begin position="1"/>
        <end position="25"/>
    </location>
</feature>
<dbReference type="AlphaFoldDB" id="A0A2H0W8L6"/>
<feature type="chain" id="PRO_5013823136" description="DUF5667 domain-containing protein" evidence="2">
    <location>
        <begin position="26"/>
        <end position="185"/>
    </location>
</feature>
<keyword evidence="1" id="KW-0175">Coiled coil</keyword>
<evidence type="ECO:0008006" key="5">
    <source>
        <dbReference type="Google" id="ProtNLM"/>
    </source>
</evidence>
<dbReference type="Proteomes" id="UP000230093">
    <property type="component" value="Unassembled WGS sequence"/>
</dbReference>
<evidence type="ECO:0000313" key="3">
    <source>
        <dbReference type="EMBL" id="PIS08996.1"/>
    </source>
</evidence>
<gene>
    <name evidence="3" type="ORF">COT75_04000</name>
</gene>
<keyword evidence="2" id="KW-0732">Signal</keyword>
<organism evidence="3 4">
    <name type="scientific">Candidatus Beckwithbacteria bacterium CG10_big_fil_rev_8_21_14_0_10_34_10</name>
    <dbReference type="NCBI Taxonomy" id="1974495"/>
    <lineage>
        <taxon>Bacteria</taxon>
        <taxon>Candidatus Beckwithiibacteriota</taxon>
    </lineage>
</organism>
<dbReference type="EMBL" id="PEZT01000023">
    <property type="protein sequence ID" value="PIS08996.1"/>
    <property type="molecule type" value="Genomic_DNA"/>
</dbReference>
<evidence type="ECO:0000256" key="2">
    <source>
        <dbReference type="SAM" id="SignalP"/>
    </source>
</evidence>
<comment type="caution">
    <text evidence="3">The sequence shown here is derived from an EMBL/GenBank/DDBJ whole genome shotgun (WGS) entry which is preliminary data.</text>
</comment>
<reference evidence="4" key="1">
    <citation type="submission" date="2017-09" db="EMBL/GenBank/DDBJ databases">
        <title>Depth-based differentiation of microbial function through sediment-hosted aquifers and enrichment of novel symbionts in the deep terrestrial subsurface.</title>
        <authorList>
            <person name="Probst A.J."/>
            <person name="Ladd B."/>
            <person name="Jarett J.K."/>
            <person name="Geller-Mcgrath D.E."/>
            <person name="Sieber C.M.K."/>
            <person name="Emerson J.B."/>
            <person name="Anantharaman K."/>
            <person name="Thomas B.C."/>
            <person name="Malmstrom R."/>
            <person name="Stieglmeier M."/>
            <person name="Klingl A."/>
            <person name="Woyke T."/>
            <person name="Ryan C.M."/>
            <person name="Banfield J.F."/>
        </authorList>
    </citation>
    <scope>NUCLEOTIDE SEQUENCE [LARGE SCALE GENOMIC DNA]</scope>
</reference>
<evidence type="ECO:0000313" key="4">
    <source>
        <dbReference type="Proteomes" id="UP000230093"/>
    </source>
</evidence>
<sequence length="185" mass="21346">MKKRNIIFFVSLFCLFVFSSFPVLAKEATPGGIRENIKDKIELKKEDMVEKKEQVKQKVTEMGRQRIQNIYGRIRNRLERRINRLQTLTAGIEEKRMEFSNNGYETNEVMMMISGTKLNLETATELLSQVDLKIDQVFESEDPKSLLPSLKEDLKEVKENIQTSRQSLAQAVRFLANLKGGESAN</sequence>